<keyword evidence="5" id="KW-0560">Oxidoreductase</keyword>
<reference evidence="11" key="1">
    <citation type="submission" date="2024-01" db="EMBL/GenBank/DDBJ databases">
        <title>The genome sequence of Micromonospora mangrovi CCTCC AA 2012012.</title>
        <authorList>
            <person name="Gao J."/>
        </authorList>
    </citation>
    <scope>NUCLEOTIDE SEQUENCE</scope>
    <source>
        <strain evidence="11">CCTCC AA 2012012</strain>
    </source>
</reference>
<evidence type="ECO:0000256" key="8">
    <source>
        <dbReference type="ARBA" id="ARBA00023194"/>
    </source>
</evidence>
<keyword evidence="4" id="KW-0521">NADP</keyword>
<evidence type="ECO:0000256" key="2">
    <source>
        <dbReference type="ARBA" id="ARBA00022617"/>
    </source>
</evidence>
<dbReference type="PANTHER" id="PTHR46696:SF1">
    <property type="entry name" value="CYTOCHROME P450 YJIB-RELATED"/>
    <property type="match status" value="1"/>
</dbReference>
<dbReference type="GO" id="GO:0020037">
    <property type="term" value="F:heme binding"/>
    <property type="evidence" value="ECO:0007669"/>
    <property type="project" value="InterPro"/>
</dbReference>
<keyword evidence="6" id="KW-0408">Iron</keyword>
<evidence type="ECO:0000256" key="6">
    <source>
        <dbReference type="ARBA" id="ARBA00023004"/>
    </source>
</evidence>
<feature type="compositionally biased region" description="Basic and acidic residues" evidence="10">
    <location>
        <begin position="80"/>
        <end position="89"/>
    </location>
</feature>
<protein>
    <submittedName>
        <fullName evidence="12">Cytochrome P450</fullName>
    </submittedName>
</protein>
<evidence type="ECO:0000256" key="10">
    <source>
        <dbReference type="SAM" id="MobiDB-lite"/>
    </source>
</evidence>
<dbReference type="GO" id="GO:0005506">
    <property type="term" value="F:iron ion binding"/>
    <property type="evidence" value="ECO:0007669"/>
    <property type="project" value="InterPro"/>
</dbReference>
<organism evidence="12">
    <name type="scientific">Micromonospora sp. CCTCC AA 2012012</name>
    <dbReference type="NCBI Taxonomy" id="3111921"/>
    <lineage>
        <taxon>Bacteria</taxon>
        <taxon>Bacillati</taxon>
        <taxon>Actinomycetota</taxon>
        <taxon>Actinomycetes</taxon>
        <taxon>Micromonosporales</taxon>
        <taxon>Micromonosporaceae</taxon>
        <taxon>Micromonospora</taxon>
    </lineage>
</organism>
<dbReference type="InterPro" id="IPR002397">
    <property type="entry name" value="Cyt_P450_B"/>
</dbReference>
<dbReference type="CDD" id="cd11029">
    <property type="entry name" value="CYP107-like"/>
    <property type="match status" value="1"/>
</dbReference>
<evidence type="ECO:0000256" key="4">
    <source>
        <dbReference type="ARBA" id="ARBA00022857"/>
    </source>
</evidence>
<dbReference type="PRINTS" id="PR00359">
    <property type="entry name" value="BP450"/>
</dbReference>
<evidence type="ECO:0000256" key="9">
    <source>
        <dbReference type="ARBA" id="ARBA00060683"/>
    </source>
</evidence>
<gene>
    <name evidence="12" type="ORF">ABUL08_19965</name>
    <name evidence="11" type="ORF">VK199_19895</name>
</gene>
<dbReference type="RefSeq" id="WP_350931447.1">
    <property type="nucleotide sequence ID" value="NZ_CP157762.1"/>
</dbReference>
<evidence type="ECO:0000256" key="7">
    <source>
        <dbReference type="ARBA" id="ARBA00023033"/>
    </source>
</evidence>
<evidence type="ECO:0000313" key="12">
    <source>
        <dbReference type="EMBL" id="XCH72587.1"/>
    </source>
</evidence>
<reference evidence="12" key="2">
    <citation type="submission" date="2024-06" db="EMBL/GenBank/DDBJ databases">
        <title>Micromonospora mangrovi CCTCC AA 2012012 genome sequences.</title>
        <authorList>
            <person name="Gao J."/>
        </authorList>
    </citation>
    <scope>NUCLEOTIDE SEQUENCE</scope>
    <source>
        <strain evidence="12">CCTCC AA 2012012</strain>
    </source>
</reference>
<comment type="pathway">
    <text evidence="9">Antibiotic biosynthesis; mycinamicin biosynthesis.</text>
</comment>
<feature type="region of interest" description="Disordered" evidence="10">
    <location>
        <begin position="63"/>
        <end position="89"/>
    </location>
</feature>
<dbReference type="SUPFAM" id="SSF48264">
    <property type="entry name" value="Cytochrome P450"/>
    <property type="match status" value="1"/>
</dbReference>
<dbReference type="GO" id="GO:0017000">
    <property type="term" value="P:antibiotic biosynthetic process"/>
    <property type="evidence" value="ECO:0007669"/>
    <property type="project" value="UniProtKB-KW"/>
</dbReference>
<sequence length="400" mass="43577">MTDDVAEVAFPFTRHSPIEPPADYQRLREARVVQVRMSSGAPAYLVGRYEDVRMVLTDPRFSSDLHRPGVPQPSNFPPDDSMHHTDAPEHTRLRKLVSAAFTPRRVEAMRPRIQQLADELIDRMIAGGGPTDLNAALAHPLPITVICELLGVPMSDRDAFVGWADTLVALADVPVDTIVAAYMSLRGYLTDLTKAKRANPGDDMLSALVQVHDGGDRLSESELVSMATLLLIAGYETTIHQIGSCVVMLLEHPAQLAALRSDESLLGPAMEELMRFQGPGDGAAYRVTLEEVRIGDTVIPANGGVLAAIGAANRDEREFTDPEMLDIRRRNLAHLTLGQGMHYCLGASLGRLELQIAVGTLLRRLPGLQLAVPATDLLWLPNRLLTGYAEIPVRWDGAAG</sequence>
<dbReference type="AlphaFoldDB" id="A0AAU8H895"/>
<dbReference type="EMBL" id="CP157762">
    <property type="protein sequence ID" value="XBP91889.1"/>
    <property type="molecule type" value="Genomic_DNA"/>
</dbReference>
<comment type="similarity">
    <text evidence="1">Belongs to the cytochrome P450 family.</text>
</comment>
<dbReference type="InterPro" id="IPR001128">
    <property type="entry name" value="Cyt_P450"/>
</dbReference>
<evidence type="ECO:0000256" key="1">
    <source>
        <dbReference type="ARBA" id="ARBA00010617"/>
    </source>
</evidence>
<dbReference type="InterPro" id="IPR036396">
    <property type="entry name" value="Cyt_P450_sf"/>
</dbReference>
<dbReference type="EMBL" id="CP159342">
    <property type="protein sequence ID" value="XCH72587.1"/>
    <property type="molecule type" value="Genomic_DNA"/>
</dbReference>
<evidence type="ECO:0000313" key="11">
    <source>
        <dbReference type="EMBL" id="XBP91889.1"/>
    </source>
</evidence>
<keyword evidence="8" id="KW-0045">Antibiotic biosynthesis</keyword>
<evidence type="ECO:0000256" key="5">
    <source>
        <dbReference type="ARBA" id="ARBA00023002"/>
    </source>
</evidence>
<dbReference type="PANTHER" id="PTHR46696">
    <property type="entry name" value="P450, PUTATIVE (EUROFUNG)-RELATED"/>
    <property type="match status" value="1"/>
</dbReference>
<dbReference type="GO" id="GO:0016705">
    <property type="term" value="F:oxidoreductase activity, acting on paired donors, with incorporation or reduction of molecular oxygen"/>
    <property type="evidence" value="ECO:0007669"/>
    <property type="project" value="InterPro"/>
</dbReference>
<accession>A0AAU8H895</accession>
<dbReference type="FunFam" id="1.10.630.10:FF:000018">
    <property type="entry name" value="Cytochrome P450 monooxygenase"/>
    <property type="match status" value="1"/>
</dbReference>
<keyword evidence="7" id="KW-0503">Monooxygenase</keyword>
<dbReference type="GO" id="GO:0004497">
    <property type="term" value="F:monooxygenase activity"/>
    <property type="evidence" value="ECO:0007669"/>
    <property type="project" value="UniProtKB-KW"/>
</dbReference>
<evidence type="ECO:0000256" key="3">
    <source>
        <dbReference type="ARBA" id="ARBA00022723"/>
    </source>
</evidence>
<dbReference type="Gene3D" id="1.10.630.10">
    <property type="entry name" value="Cytochrome P450"/>
    <property type="match status" value="1"/>
</dbReference>
<keyword evidence="2" id="KW-0349">Heme</keyword>
<dbReference type="Pfam" id="PF00067">
    <property type="entry name" value="p450"/>
    <property type="match status" value="1"/>
</dbReference>
<proteinExistence type="inferred from homology"/>
<keyword evidence="3" id="KW-0479">Metal-binding</keyword>
<name>A0AAU8H895_9ACTN</name>